<accession>A0A377NKM6</accession>
<reference evidence="1 2" key="1">
    <citation type="submission" date="2018-06" db="EMBL/GenBank/DDBJ databases">
        <authorList>
            <consortium name="Pathogen Informatics"/>
            <person name="Doyle S."/>
        </authorList>
    </citation>
    <scope>NUCLEOTIDE SEQUENCE [LARGE SCALE GENOMIC DNA]</scope>
    <source>
        <strain evidence="1 2">NCTC12157</strain>
    </source>
</reference>
<evidence type="ECO:0000313" key="1">
    <source>
        <dbReference type="EMBL" id="STQ46607.1"/>
    </source>
</evidence>
<protein>
    <submittedName>
        <fullName evidence="1">Uncharacterized protein</fullName>
    </submittedName>
</protein>
<dbReference type="Proteomes" id="UP000254304">
    <property type="component" value="Unassembled WGS sequence"/>
</dbReference>
<proteinExistence type="predicted"/>
<evidence type="ECO:0000313" key="2">
    <source>
        <dbReference type="Proteomes" id="UP000254304"/>
    </source>
</evidence>
<dbReference type="AlphaFoldDB" id="A0A377NKM6"/>
<name>A0A377NKM6_9GAMM</name>
<sequence length="53" mass="6357">MWMMLKAFPRPCFNQPLIEDIMKLTYAAKASGLRFDFWSPGRWCLICIMWEVI</sequence>
<gene>
    <name evidence="1" type="ORF">NCTC12157_04391</name>
</gene>
<organism evidence="1 2">
    <name type="scientific">Ewingella americana</name>
    <dbReference type="NCBI Taxonomy" id="41202"/>
    <lineage>
        <taxon>Bacteria</taxon>
        <taxon>Pseudomonadati</taxon>
        <taxon>Pseudomonadota</taxon>
        <taxon>Gammaproteobacteria</taxon>
        <taxon>Enterobacterales</taxon>
        <taxon>Yersiniaceae</taxon>
        <taxon>Ewingella</taxon>
    </lineage>
</organism>
<dbReference type="EMBL" id="UGGO01000001">
    <property type="protein sequence ID" value="STQ46607.1"/>
    <property type="molecule type" value="Genomic_DNA"/>
</dbReference>